<dbReference type="Gene3D" id="3.40.50.150">
    <property type="entry name" value="Vaccinia Virus protein VP39"/>
    <property type="match status" value="1"/>
</dbReference>
<dbReference type="EMBL" id="CP158373">
    <property type="protein sequence ID" value="XBY62722.1"/>
    <property type="molecule type" value="Genomic_DNA"/>
</dbReference>
<organism evidence="5">
    <name type="scientific">Pseudomonas solani</name>
    <dbReference type="NCBI Taxonomy" id="2731552"/>
    <lineage>
        <taxon>Bacteria</taxon>
        <taxon>Pseudomonadati</taxon>
        <taxon>Pseudomonadota</taxon>
        <taxon>Gammaproteobacteria</taxon>
        <taxon>Pseudomonadales</taxon>
        <taxon>Pseudomonadaceae</taxon>
        <taxon>Pseudomonas</taxon>
    </lineage>
</organism>
<dbReference type="RefSeq" id="WP_350446780.1">
    <property type="nucleotide sequence ID" value="NZ_CP158373.1"/>
</dbReference>
<evidence type="ECO:0000259" key="4">
    <source>
        <dbReference type="Pfam" id="PF13649"/>
    </source>
</evidence>
<keyword evidence="3" id="KW-0949">S-adenosyl-L-methionine</keyword>
<dbReference type="CDD" id="cd02440">
    <property type="entry name" value="AdoMet_MTases"/>
    <property type="match status" value="1"/>
</dbReference>
<protein>
    <submittedName>
        <fullName evidence="5">Class I SAM-dependent methyltransferase</fullName>
        <ecNumber evidence="5">2.1.-.-</ecNumber>
    </submittedName>
</protein>
<gene>
    <name evidence="5" type="ORF">ABS648_22620</name>
</gene>
<evidence type="ECO:0000313" key="5">
    <source>
        <dbReference type="EMBL" id="XBY62722.1"/>
    </source>
</evidence>
<evidence type="ECO:0000256" key="1">
    <source>
        <dbReference type="ARBA" id="ARBA00022603"/>
    </source>
</evidence>
<dbReference type="AlphaFoldDB" id="A0AAU7XY84"/>
<evidence type="ECO:0000256" key="2">
    <source>
        <dbReference type="ARBA" id="ARBA00022679"/>
    </source>
</evidence>
<dbReference type="PANTHER" id="PTHR43464:SF19">
    <property type="entry name" value="UBIQUINONE BIOSYNTHESIS O-METHYLTRANSFERASE, MITOCHONDRIAL"/>
    <property type="match status" value="1"/>
</dbReference>
<proteinExistence type="predicted"/>
<keyword evidence="2 5" id="KW-0808">Transferase</keyword>
<dbReference type="Pfam" id="PF13649">
    <property type="entry name" value="Methyltransf_25"/>
    <property type="match status" value="1"/>
</dbReference>
<accession>A0AAU7XY84</accession>
<feature type="domain" description="Methyltransferase" evidence="4">
    <location>
        <begin position="52"/>
        <end position="140"/>
    </location>
</feature>
<dbReference type="GO" id="GO:0008168">
    <property type="term" value="F:methyltransferase activity"/>
    <property type="evidence" value="ECO:0007669"/>
    <property type="project" value="UniProtKB-KW"/>
</dbReference>
<dbReference type="EC" id="2.1.-.-" evidence="5"/>
<dbReference type="PANTHER" id="PTHR43464">
    <property type="entry name" value="METHYLTRANSFERASE"/>
    <property type="match status" value="1"/>
</dbReference>
<reference evidence="5" key="1">
    <citation type="submission" date="2023-08" db="EMBL/GenBank/DDBJ databases">
        <title>Increased levels of nutrients transform a symbiont into a lethal pathobiont.</title>
        <authorList>
            <person name="Lachnit T."/>
            <person name="Ulrich L."/>
            <person name="Willmer F.M."/>
            <person name="Hasenbein T."/>
            <person name="Steiner L.X."/>
            <person name="Wolters M."/>
            <person name="Herbst E.M."/>
            <person name="Deines P."/>
        </authorList>
    </citation>
    <scope>NUCLEOTIDE SEQUENCE</scope>
    <source>
        <strain evidence="5">T3</strain>
    </source>
</reference>
<dbReference type="InterPro" id="IPR029063">
    <property type="entry name" value="SAM-dependent_MTases_sf"/>
</dbReference>
<name>A0AAU7XY84_9PSED</name>
<dbReference type="InterPro" id="IPR041698">
    <property type="entry name" value="Methyltransf_25"/>
</dbReference>
<sequence length="224" mass="24247">MSDDNRQQIDRSWRANAGAWTDAVRGRRIESRRLATDGAMLDALVARAPQRVLDLGCGEGWLCRALAERGIATLGVDASPGLVELARAAGGAFECCDYQGFIEQPLRFGRFDAVACNFALLEEDLQPLLAAIASALAAGGALLLQTVHPWTAAGEEGYRDGWRLETFAAFGGAFAEPMPWYFRTLESWLALLGRSGLVLEALHEPRHPDSGVPLSLLLITRPQG</sequence>
<keyword evidence="1 5" id="KW-0489">Methyltransferase</keyword>
<dbReference type="SUPFAM" id="SSF53335">
    <property type="entry name" value="S-adenosyl-L-methionine-dependent methyltransferases"/>
    <property type="match status" value="1"/>
</dbReference>
<dbReference type="GO" id="GO:0032259">
    <property type="term" value="P:methylation"/>
    <property type="evidence" value="ECO:0007669"/>
    <property type="project" value="UniProtKB-KW"/>
</dbReference>
<evidence type="ECO:0000256" key="3">
    <source>
        <dbReference type="ARBA" id="ARBA00022691"/>
    </source>
</evidence>